<evidence type="ECO:0008006" key="4">
    <source>
        <dbReference type="Google" id="ProtNLM"/>
    </source>
</evidence>
<dbReference type="AlphaFoldDB" id="A0AAD4UWE1"/>
<name>A0AAD4UWE1_PRUDU</name>
<evidence type="ECO:0000313" key="2">
    <source>
        <dbReference type="EMBL" id="KAI5313022.1"/>
    </source>
</evidence>
<accession>A0AAD4UWE1</accession>
<evidence type="ECO:0000313" key="3">
    <source>
        <dbReference type="Proteomes" id="UP001054821"/>
    </source>
</evidence>
<keyword evidence="3" id="KW-1185">Reference proteome</keyword>
<feature type="chain" id="PRO_5042158594" description="Secreted protein" evidence="1">
    <location>
        <begin position="32"/>
        <end position="99"/>
    </location>
</feature>
<reference evidence="2 3" key="1">
    <citation type="journal article" date="2022" name="G3 (Bethesda)">
        <title>Whole-genome sequence and methylome profiling of the almond [Prunus dulcis (Mill.) D.A. Webb] cultivar 'Nonpareil'.</title>
        <authorList>
            <person name="D'Amico-Willman K.M."/>
            <person name="Ouma W.Z."/>
            <person name="Meulia T."/>
            <person name="Sideli G.M."/>
            <person name="Gradziel T.M."/>
            <person name="Fresnedo-Ramirez J."/>
        </authorList>
    </citation>
    <scope>NUCLEOTIDE SEQUENCE [LARGE SCALE GENOMIC DNA]</scope>
    <source>
        <strain evidence="2">Clone GOH B32 T37-40</strain>
    </source>
</reference>
<keyword evidence="1" id="KW-0732">Signal</keyword>
<evidence type="ECO:0000256" key="1">
    <source>
        <dbReference type="SAM" id="SignalP"/>
    </source>
</evidence>
<comment type="caution">
    <text evidence="2">The sequence shown here is derived from an EMBL/GenBank/DDBJ whole genome shotgun (WGS) entry which is preliminary data.</text>
</comment>
<dbReference type="Proteomes" id="UP001054821">
    <property type="component" value="Chromosome 8"/>
</dbReference>
<sequence>MGAARTWLPSLSGQWLQLSFLLSSLARRTSSVSLASCHCDCRGLPARPGGSNAAVSAVISGSDALPSFISIDRVAGVAAGLQLLLRFGNWAGEVCRERR</sequence>
<dbReference type="EMBL" id="JAJFAZ020000008">
    <property type="protein sequence ID" value="KAI5313022.1"/>
    <property type="molecule type" value="Genomic_DNA"/>
</dbReference>
<proteinExistence type="predicted"/>
<gene>
    <name evidence="2" type="ORF">L3X38_042196</name>
</gene>
<feature type="signal peptide" evidence="1">
    <location>
        <begin position="1"/>
        <end position="31"/>
    </location>
</feature>
<protein>
    <recommendedName>
        <fullName evidence="4">Secreted protein</fullName>
    </recommendedName>
</protein>
<organism evidence="2 3">
    <name type="scientific">Prunus dulcis</name>
    <name type="common">Almond</name>
    <name type="synonym">Amygdalus dulcis</name>
    <dbReference type="NCBI Taxonomy" id="3755"/>
    <lineage>
        <taxon>Eukaryota</taxon>
        <taxon>Viridiplantae</taxon>
        <taxon>Streptophyta</taxon>
        <taxon>Embryophyta</taxon>
        <taxon>Tracheophyta</taxon>
        <taxon>Spermatophyta</taxon>
        <taxon>Magnoliopsida</taxon>
        <taxon>eudicotyledons</taxon>
        <taxon>Gunneridae</taxon>
        <taxon>Pentapetalae</taxon>
        <taxon>rosids</taxon>
        <taxon>fabids</taxon>
        <taxon>Rosales</taxon>
        <taxon>Rosaceae</taxon>
        <taxon>Amygdaloideae</taxon>
        <taxon>Amygdaleae</taxon>
        <taxon>Prunus</taxon>
    </lineage>
</organism>